<dbReference type="InterPro" id="IPR001753">
    <property type="entry name" value="Enoyl-CoA_hydra/iso"/>
</dbReference>
<dbReference type="GO" id="GO:0003824">
    <property type="term" value="F:catalytic activity"/>
    <property type="evidence" value="ECO:0007669"/>
    <property type="project" value="UniProtKB-ARBA"/>
</dbReference>
<organism evidence="2 3">
    <name type="scientific">Inmirania thermothiophila</name>
    <dbReference type="NCBI Taxonomy" id="1750597"/>
    <lineage>
        <taxon>Bacteria</taxon>
        <taxon>Pseudomonadati</taxon>
        <taxon>Pseudomonadota</taxon>
        <taxon>Gammaproteobacteria</taxon>
        <taxon>Chromatiales</taxon>
        <taxon>Ectothiorhodospiraceae</taxon>
        <taxon>Inmirania</taxon>
    </lineage>
</organism>
<gene>
    <name evidence="2" type="ORF">EDC57_1637</name>
</gene>
<dbReference type="Gene3D" id="1.10.12.10">
    <property type="entry name" value="Lyase 2-enoyl-coa Hydratase, Chain A, domain 2"/>
    <property type="match status" value="1"/>
</dbReference>
<dbReference type="InterPro" id="IPR014748">
    <property type="entry name" value="Enoyl-CoA_hydra_C"/>
</dbReference>
<proteinExistence type="inferred from homology"/>
<name>A0A3N1Y0U2_9GAMM</name>
<comment type="caution">
    <text evidence="2">The sequence shown here is derived from an EMBL/GenBank/DDBJ whole genome shotgun (WGS) entry which is preliminary data.</text>
</comment>
<protein>
    <submittedName>
        <fullName evidence="2">Methylglutaconyl-CoA hydratase</fullName>
    </submittedName>
</protein>
<dbReference type="Pfam" id="PF00378">
    <property type="entry name" value="ECH_1"/>
    <property type="match status" value="1"/>
</dbReference>
<dbReference type="SUPFAM" id="SSF52096">
    <property type="entry name" value="ClpP/crotonase"/>
    <property type="match status" value="1"/>
</dbReference>
<dbReference type="AlphaFoldDB" id="A0A3N1Y0U2"/>
<dbReference type="EMBL" id="RJVI01000002">
    <property type="protein sequence ID" value="ROR32436.1"/>
    <property type="molecule type" value="Genomic_DNA"/>
</dbReference>
<dbReference type="Gene3D" id="3.90.226.10">
    <property type="entry name" value="2-enoyl-CoA Hydratase, Chain A, domain 1"/>
    <property type="match status" value="1"/>
</dbReference>
<keyword evidence="3" id="KW-1185">Reference proteome</keyword>
<evidence type="ECO:0000256" key="1">
    <source>
        <dbReference type="ARBA" id="ARBA00005254"/>
    </source>
</evidence>
<dbReference type="InterPro" id="IPR029045">
    <property type="entry name" value="ClpP/crotonase-like_dom_sf"/>
</dbReference>
<dbReference type="GO" id="GO:0008300">
    <property type="term" value="P:isoprenoid catabolic process"/>
    <property type="evidence" value="ECO:0007669"/>
    <property type="project" value="TreeGrafter"/>
</dbReference>
<dbReference type="CDD" id="cd06558">
    <property type="entry name" value="crotonase-like"/>
    <property type="match status" value="1"/>
</dbReference>
<dbReference type="OrthoDB" id="9807606at2"/>
<dbReference type="RefSeq" id="WP_123401377.1">
    <property type="nucleotide sequence ID" value="NZ_RJVI01000002.1"/>
</dbReference>
<dbReference type="PANTHER" id="PTHR42964:SF1">
    <property type="entry name" value="POLYKETIDE BIOSYNTHESIS ENOYL-COA HYDRATASE PKSH-RELATED"/>
    <property type="match status" value="1"/>
</dbReference>
<accession>A0A3N1Y0U2</accession>
<reference evidence="2 3" key="1">
    <citation type="submission" date="2018-11" db="EMBL/GenBank/DDBJ databases">
        <title>Genomic Encyclopedia of Type Strains, Phase IV (KMG-IV): sequencing the most valuable type-strain genomes for metagenomic binning, comparative biology and taxonomic classification.</title>
        <authorList>
            <person name="Goeker M."/>
        </authorList>
    </citation>
    <scope>NUCLEOTIDE SEQUENCE [LARGE SCALE GENOMIC DNA]</scope>
    <source>
        <strain evidence="2 3">DSM 100275</strain>
    </source>
</reference>
<dbReference type="InterPro" id="IPR051683">
    <property type="entry name" value="Enoyl-CoA_Hydratase/Isomerase"/>
</dbReference>
<comment type="similarity">
    <text evidence="1">Belongs to the enoyl-CoA hydratase/isomerase family.</text>
</comment>
<evidence type="ECO:0000313" key="3">
    <source>
        <dbReference type="Proteomes" id="UP000276634"/>
    </source>
</evidence>
<sequence>MSSEPVRTEIDDEGFATVTLNRPELHNAFDDELIARLAGIFRGLAENPRVRVVLLAAEGRSFSAGADLNWMRRMAGYSEAENVEDAMGLARMLETLYRLPRPTIALVHGATFGGGVGLVACCDIALAAPEARFALTEVRLGILPAVISPYVVQAMGMRAARRYILTAERFDAEEARRLGLVHEVVPAEGLRARGLELARQLAGNGPEALAEAKALVDAVAHRPVDEALMRRTAEWIARVRASAEGREGIGAFLEKREPAWRRRPDG</sequence>
<dbReference type="PANTHER" id="PTHR42964">
    <property type="entry name" value="ENOYL-COA HYDRATASE"/>
    <property type="match status" value="1"/>
</dbReference>
<evidence type="ECO:0000313" key="2">
    <source>
        <dbReference type="EMBL" id="ROR32436.1"/>
    </source>
</evidence>
<dbReference type="Proteomes" id="UP000276634">
    <property type="component" value="Unassembled WGS sequence"/>
</dbReference>